<dbReference type="InterPro" id="IPR016162">
    <property type="entry name" value="Ald_DH_N"/>
</dbReference>
<dbReference type="Gene3D" id="3.40.605.10">
    <property type="entry name" value="Aldehyde Dehydrogenase, Chain A, domain 1"/>
    <property type="match status" value="1"/>
</dbReference>
<organism evidence="6 7">
    <name type="scientific">Sphingomonas ginsenosidimutans</name>
    <dbReference type="NCBI Taxonomy" id="862134"/>
    <lineage>
        <taxon>Bacteria</taxon>
        <taxon>Pseudomonadati</taxon>
        <taxon>Pseudomonadota</taxon>
        <taxon>Alphaproteobacteria</taxon>
        <taxon>Sphingomonadales</taxon>
        <taxon>Sphingomonadaceae</taxon>
        <taxon>Sphingomonas</taxon>
    </lineage>
</organism>
<dbReference type="Pfam" id="PF00171">
    <property type="entry name" value="Aldedh"/>
    <property type="match status" value="1"/>
</dbReference>
<gene>
    <name evidence="6" type="ORF">COA17_06560</name>
</gene>
<keyword evidence="7" id="KW-1185">Reference proteome</keyword>
<dbReference type="FunFam" id="3.40.605.10:FF:000007">
    <property type="entry name" value="NAD/NADP-dependent betaine aldehyde dehydrogenase"/>
    <property type="match status" value="1"/>
</dbReference>
<keyword evidence="2 4" id="KW-0560">Oxidoreductase</keyword>
<evidence type="ECO:0000313" key="6">
    <source>
        <dbReference type="EMBL" id="PCG09529.1"/>
    </source>
</evidence>
<evidence type="ECO:0000259" key="5">
    <source>
        <dbReference type="Pfam" id="PF00171"/>
    </source>
</evidence>
<reference evidence="6 7" key="1">
    <citation type="submission" date="2017-09" db="EMBL/GenBank/DDBJ databases">
        <title>Sphingomonas ginsenosidimutans KACC 14949, whole genome shotgun sequence.</title>
        <authorList>
            <person name="Feng G."/>
            <person name="Zhu H."/>
        </authorList>
    </citation>
    <scope>NUCLEOTIDE SEQUENCE [LARGE SCALE GENOMIC DNA]</scope>
    <source>
        <strain evidence="6 7">KACC 14949</strain>
    </source>
</reference>
<dbReference type="PROSITE" id="PS00070">
    <property type="entry name" value="ALDEHYDE_DEHYDR_CYS"/>
    <property type="match status" value="1"/>
</dbReference>
<name>A0A2A4I031_9SPHN</name>
<comment type="similarity">
    <text evidence="1 4">Belongs to the aldehyde dehydrogenase family.</text>
</comment>
<evidence type="ECO:0000256" key="4">
    <source>
        <dbReference type="RuleBase" id="RU003345"/>
    </source>
</evidence>
<dbReference type="Proteomes" id="UP000218784">
    <property type="component" value="Unassembled WGS sequence"/>
</dbReference>
<dbReference type="FunFam" id="3.40.309.10:FF:000009">
    <property type="entry name" value="Aldehyde dehydrogenase A"/>
    <property type="match status" value="1"/>
</dbReference>
<evidence type="ECO:0000256" key="1">
    <source>
        <dbReference type="ARBA" id="ARBA00009986"/>
    </source>
</evidence>
<dbReference type="CDD" id="cd07106">
    <property type="entry name" value="ALDH_AldA-AAD23400"/>
    <property type="match status" value="1"/>
</dbReference>
<dbReference type="AlphaFoldDB" id="A0A2A4I031"/>
<dbReference type="InterPro" id="IPR016163">
    <property type="entry name" value="Ald_DH_C"/>
</dbReference>
<evidence type="ECO:0000256" key="2">
    <source>
        <dbReference type="ARBA" id="ARBA00023002"/>
    </source>
</evidence>
<proteinExistence type="inferred from homology"/>
<dbReference type="SUPFAM" id="SSF53720">
    <property type="entry name" value="ALDH-like"/>
    <property type="match status" value="1"/>
</dbReference>
<dbReference type="RefSeq" id="WP_096611092.1">
    <property type="nucleotide sequence ID" value="NZ_NWVD01000002.1"/>
</dbReference>
<feature type="domain" description="Aldehyde dehydrogenase" evidence="5">
    <location>
        <begin position="19"/>
        <end position="466"/>
    </location>
</feature>
<protein>
    <submittedName>
        <fullName evidence="6">Aldehyde dehydrogenase</fullName>
    </submittedName>
</protein>
<dbReference type="GO" id="GO:0016620">
    <property type="term" value="F:oxidoreductase activity, acting on the aldehyde or oxo group of donors, NAD or NADP as acceptor"/>
    <property type="evidence" value="ECO:0007669"/>
    <property type="project" value="InterPro"/>
</dbReference>
<dbReference type="InterPro" id="IPR044086">
    <property type="entry name" value="LUC3-like"/>
</dbReference>
<accession>A0A2A4I031</accession>
<dbReference type="PANTHER" id="PTHR11699">
    <property type="entry name" value="ALDEHYDE DEHYDROGENASE-RELATED"/>
    <property type="match status" value="1"/>
</dbReference>
<dbReference type="InterPro" id="IPR029510">
    <property type="entry name" value="Ald_DH_CS_GLU"/>
</dbReference>
<dbReference type="InterPro" id="IPR015590">
    <property type="entry name" value="Aldehyde_DH_dom"/>
</dbReference>
<dbReference type="InterPro" id="IPR016161">
    <property type="entry name" value="Ald_DH/histidinol_DH"/>
</dbReference>
<comment type="caution">
    <text evidence="6">The sequence shown here is derived from an EMBL/GenBank/DDBJ whole genome shotgun (WGS) entry which is preliminary data.</text>
</comment>
<evidence type="ECO:0000313" key="7">
    <source>
        <dbReference type="Proteomes" id="UP000218784"/>
    </source>
</evidence>
<dbReference type="EMBL" id="NWVD01000002">
    <property type="protein sequence ID" value="PCG09529.1"/>
    <property type="molecule type" value="Genomic_DNA"/>
</dbReference>
<feature type="active site" evidence="3">
    <location>
        <position position="243"/>
    </location>
</feature>
<dbReference type="PROSITE" id="PS00687">
    <property type="entry name" value="ALDEHYDE_DEHYDR_GLU"/>
    <property type="match status" value="1"/>
</dbReference>
<sequence>MEPYHPAMTIDGKAAVADRWIDVVNPATEEVIGQVPDCSRAQLDEAVAAARAAYPAWRDTPYADRQAALGRIAATLMTHAEELQRLLTAEQGKPLADALGEIQAGAWWIGEVAKNELPVTVTDAMPGQRSTTRHVPLGVVGAIVPWNFPVLLALWKIGPALLTGNTMVLKPSPFTPLATLRLAELLRDQLPAGVLNIVTGGDQLGPWLTEHPGIDKISFTGSTATGRRVMASAAANLKRLTLELGGNDAAIVLDDVDVDAIAEPLFWAAFKNSGQVCVAAKRIYVDARVYDALAAALVRVARDVAMGDGTAQGVTLGPVQNRQQFERVKALVADSRDAGHRFLTGGGEWDGAGYFVPATIVDNPPEQSRVVQEEAFGPIVPLLRFDDLEDAIARANASEYGLAGSVWSSDPARAADVAARLETGTVWVNSTQNLTPYAAFAGAKQSGFGVENGLEGLLEFTTPQTIHTAHAA</sequence>
<evidence type="ECO:0000256" key="3">
    <source>
        <dbReference type="PROSITE-ProRule" id="PRU10007"/>
    </source>
</evidence>
<dbReference type="InterPro" id="IPR016160">
    <property type="entry name" value="Ald_DH_CS_CYS"/>
</dbReference>
<dbReference type="Gene3D" id="3.40.309.10">
    <property type="entry name" value="Aldehyde Dehydrogenase, Chain A, domain 2"/>
    <property type="match status" value="1"/>
</dbReference>